<organism evidence="8">
    <name type="scientific">Medioppia subpectinata</name>
    <dbReference type="NCBI Taxonomy" id="1979941"/>
    <lineage>
        <taxon>Eukaryota</taxon>
        <taxon>Metazoa</taxon>
        <taxon>Ecdysozoa</taxon>
        <taxon>Arthropoda</taxon>
        <taxon>Chelicerata</taxon>
        <taxon>Arachnida</taxon>
        <taxon>Acari</taxon>
        <taxon>Acariformes</taxon>
        <taxon>Sarcoptiformes</taxon>
        <taxon>Oribatida</taxon>
        <taxon>Brachypylina</taxon>
        <taxon>Oppioidea</taxon>
        <taxon>Oppiidae</taxon>
        <taxon>Medioppia</taxon>
    </lineage>
</organism>
<feature type="domain" description="C2H2-type" evidence="7">
    <location>
        <begin position="264"/>
        <end position="294"/>
    </location>
</feature>
<evidence type="ECO:0000256" key="3">
    <source>
        <dbReference type="ARBA" id="ARBA00022771"/>
    </source>
</evidence>
<dbReference type="PANTHER" id="PTHR19818">
    <property type="entry name" value="ZINC FINGER PROTEIN ZIC AND GLI"/>
    <property type="match status" value="1"/>
</dbReference>
<evidence type="ECO:0000256" key="1">
    <source>
        <dbReference type="ARBA" id="ARBA00022723"/>
    </source>
</evidence>
<evidence type="ECO:0000256" key="4">
    <source>
        <dbReference type="ARBA" id="ARBA00022833"/>
    </source>
</evidence>
<keyword evidence="9" id="KW-1185">Reference proteome</keyword>
<gene>
    <name evidence="8" type="ORF">OSB1V03_LOCUS6971</name>
</gene>
<dbReference type="InterPro" id="IPR050329">
    <property type="entry name" value="GLI_C2H2-zinc-finger"/>
</dbReference>
<evidence type="ECO:0000313" key="9">
    <source>
        <dbReference type="Proteomes" id="UP000759131"/>
    </source>
</evidence>
<evidence type="ECO:0000256" key="5">
    <source>
        <dbReference type="PROSITE-ProRule" id="PRU00042"/>
    </source>
</evidence>
<dbReference type="InterPro" id="IPR036236">
    <property type="entry name" value="Znf_C2H2_sf"/>
</dbReference>
<evidence type="ECO:0000256" key="6">
    <source>
        <dbReference type="SAM" id="MobiDB-lite"/>
    </source>
</evidence>
<evidence type="ECO:0000259" key="7">
    <source>
        <dbReference type="PROSITE" id="PS50157"/>
    </source>
</evidence>
<accession>A0A7R9KQS3</accession>
<dbReference type="GO" id="GO:0005634">
    <property type="term" value="C:nucleus"/>
    <property type="evidence" value="ECO:0007669"/>
    <property type="project" value="UniProtKB-ARBA"/>
</dbReference>
<dbReference type="GO" id="GO:0000981">
    <property type="term" value="F:DNA-binding transcription factor activity, RNA polymerase II-specific"/>
    <property type="evidence" value="ECO:0007669"/>
    <property type="project" value="TreeGrafter"/>
</dbReference>
<keyword evidence="2" id="KW-0677">Repeat</keyword>
<dbReference type="PROSITE" id="PS00028">
    <property type="entry name" value="ZINC_FINGER_C2H2_1"/>
    <property type="match status" value="7"/>
</dbReference>
<feature type="domain" description="C2H2-type" evidence="7">
    <location>
        <begin position="203"/>
        <end position="233"/>
    </location>
</feature>
<evidence type="ECO:0000256" key="2">
    <source>
        <dbReference type="ARBA" id="ARBA00022737"/>
    </source>
</evidence>
<feature type="domain" description="C2H2-type" evidence="7">
    <location>
        <begin position="110"/>
        <end position="140"/>
    </location>
</feature>
<feature type="region of interest" description="Disordered" evidence="6">
    <location>
        <begin position="390"/>
        <end position="412"/>
    </location>
</feature>
<feature type="domain" description="C2H2-type" evidence="7">
    <location>
        <begin position="173"/>
        <end position="203"/>
    </location>
</feature>
<dbReference type="GO" id="GO:0000978">
    <property type="term" value="F:RNA polymerase II cis-regulatory region sequence-specific DNA binding"/>
    <property type="evidence" value="ECO:0007669"/>
    <property type="project" value="TreeGrafter"/>
</dbReference>
<evidence type="ECO:0000313" key="8">
    <source>
        <dbReference type="EMBL" id="CAD7626538.1"/>
    </source>
</evidence>
<dbReference type="Gene3D" id="3.30.160.60">
    <property type="entry name" value="Classic Zinc Finger"/>
    <property type="match status" value="6"/>
</dbReference>
<dbReference type="FunFam" id="3.30.160.60:FF:000478">
    <property type="entry name" value="Zinc finger protein 133"/>
    <property type="match status" value="1"/>
</dbReference>
<sequence>MKENILNSLSLLPKIQTIRLYTGKDFIKTESSVDSNGVNQVLDTMDMKGNDESMATEDNDSQTWHQITHKDITIHQMLQQFKAINTLCLNPKRRLHLTDNKNSVHLNKRFVCDFKDCNKSFPSNSGLIRHKSCVHLNEKPFKCNEENCGKSFGNKSHFNRHKRIHSGEKPFPVVCDFKGCNKSFNWKSLLIQHKNSVHLNTRFVCGFNGCKQSCKSKTHLNRHKNCVHLKVKPFKCNEENCGKSFGVRAHLNRHKSTHSGEKLFVCDYTDCDHSFAQKYNLFQHKKCVHLNVKPFKCNEENCGKSFGRKSQLIEHKLIHSGEKPGLSHQWNNPSYLLNPNCTFGYKRATVVSGMQFLPTRQTVYNKIVNVLLLCLVLRVSPIVIRDINSWSTPSGGQGDPTHSTTGVKPQQQ</sequence>
<dbReference type="FunFam" id="3.30.160.60:FF:000072">
    <property type="entry name" value="zinc finger protein 143 isoform X1"/>
    <property type="match status" value="2"/>
</dbReference>
<protein>
    <recommendedName>
        <fullName evidence="7">C2H2-type domain-containing protein</fullName>
    </recommendedName>
</protein>
<proteinExistence type="predicted"/>
<dbReference type="OrthoDB" id="6077919at2759"/>
<feature type="domain" description="C2H2-type" evidence="7">
    <location>
        <begin position="295"/>
        <end position="324"/>
    </location>
</feature>
<keyword evidence="3 5" id="KW-0863">Zinc-finger</keyword>
<dbReference type="EMBL" id="OC858495">
    <property type="protein sequence ID" value="CAD7626538.1"/>
    <property type="molecule type" value="Genomic_DNA"/>
</dbReference>
<dbReference type="SMART" id="SM00355">
    <property type="entry name" value="ZnF_C2H2"/>
    <property type="match status" value="7"/>
</dbReference>
<name>A0A7R9KQS3_9ACAR</name>
<dbReference type="GO" id="GO:0045944">
    <property type="term" value="P:positive regulation of transcription by RNA polymerase II"/>
    <property type="evidence" value="ECO:0007669"/>
    <property type="project" value="UniProtKB-ARBA"/>
</dbReference>
<feature type="domain" description="C2H2-type" evidence="7">
    <location>
        <begin position="234"/>
        <end position="263"/>
    </location>
</feature>
<dbReference type="Proteomes" id="UP000759131">
    <property type="component" value="Unassembled WGS sequence"/>
</dbReference>
<dbReference type="InterPro" id="IPR013087">
    <property type="entry name" value="Znf_C2H2_type"/>
</dbReference>
<dbReference type="GO" id="GO:0008270">
    <property type="term" value="F:zinc ion binding"/>
    <property type="evidence" value="ECO:0007669"/>
    <property type="project" value="UniProtKB-KW"/>
</dbReference>
<dbReference type="EMBL" id="CAJPIZ010003920">
    <property type="protein sequence ID" value="CAG2106968.1"/>
    <property type="molecule type" value="Genomic_DNA"/>
</dbReference>
<dbReference type="AlphaFoldDB" id="A0A7R9KQS3"/>
<dbReference type="Pfam" id="PF00096">
    <property type="entry name" value="zf-C2H2"/>
    <property type="match status" value="4"/>
</dbReference>
<dbReference type="SUPFAM" id="SSF57667">
    <property type="entry name" value="beta-beta-alpha zinc fingers"/>
    <property type="match status" value="5"/>
</dbReference>
<keyword evidence="4" id="KW-0862">Zinc</keyword>
<reference evidence="8" key="1">
    <citation type="submission" date="2020-11" db="EMBL/GenBank/DDBJ databases">
        <authorList>
            <person name="Tran Van P."/>
        </authorList>
    </citation>
    <scope>NUCLEOTIDE SEQUENCE</scope>
</reference>
<dbReference type="PROSITE" id="PS50157">
    <property type="entry name" value="ZINC_FINGER_C2H2_2"/>
    <property type="match status" value="7"/>
</dbReference>
<feature type="domain" description="C2H2-type" evidence="7">
    <location>
        <begin position="141"/>
        <end position="170"/>
    </location>
</feature>
<dbReference type="PANTHER" id="PTHR19818:SF157">
    <property type="entry name" value="C2H2-TYPE DOMAIN-CONTAINING PROTEIN"/>
    <property type="match status" value="1"/>
</dbReference>
<keyword evidence="1" id="KW-0479">Metal-binding</keyword>